<dbReference type="Gene3D" id="6.20.50.100">
    <property type="match status" value="1"/>
</dbReference>
<dbReference type="RefSeq" id="WP_034458333.1">
    <property type="nucleotide sequence ID" value="NZ_CADEAH010000005.1"/>
</dbReference>
<dbReference type="Pfam" id="PF05662">
    <property type="entry name" value="YadA_stalk"/>
    <property type="match status" value="1"/>
</dbReference>
<dbReference type="EMBL" id="AHPL01000004">
    <property type="protein sequence ID" value="KEC55886.1"/>
    <property type="molecule type" value="Genomic_DNA"/>
</dbReference>
<evidence type="ECO:0000313" key="2">
    <source>
        <dbReference type="EMBL" id="KEC55886.1"/>
    </source>
</evidence>
<dbReference type="Gene3D" id="2.150.10.10">
    <property type="entry name" value="Serralysin-like metalloprotease, C-terminal"/>
    <property type="match status" value="1"/>
</dbReference>
<keyword evidence="3" id="KW-1185">Reference proteome</keyword>
<dbReference type="AlphaFoldDB" id="A0A067WAF0"/>
<reference evidence="2 3" key="1">
    <citation type="submission" date="2012-04" db="EMBL/GenBank/DDBJ databases">
        <title>The Genome Sequence of Bartonella koehlerae C-29.</title>
        <authorList>
            <consortium name="The Broad Institute Genome Sequencing Platform"/>
            <consortium name="The Broad Institute Genome Sequencing Center for Infectious Disease"/>
            <person name="Feldgarden M."/>
            <person name="Kirby J."/>
            <person name="Kosoy M."/>
            <person name="Birtles R."/>
            <person name="Probert W.S."/>
            <person name="Chiaraviglio L."/>
            <person name="Walker B."/>
            <person name="Young S.K."/>
            <person name="Zeng Q."/>
            <person name="Gargeya S."/>
            <person name="Fitzgerald M."/>
            <person name="Haas B."/>
            <person name="Abouelleil A."/>
            <person name="Alvarado L."/>
            <person name="Arachchi H.M."/>
            <person name="Berlin A.M."/>
            <person name="Chapman S.B."/>
            <person name="Goldberg J."/>
            <person name="Griggs A."/>
            <person name="Gujja S."/>
            <person name="Hansen M."/>
            <person name="Howarth C."/>
            <person name="Imamovic A."/>
            <person name="Larimer J."/>
            <person name="McCowen C."/>
            <person name="Montmayeur A."/>
            <person name="Murphy C."/>
            <person name="Neiman D."/>
            <person name="Pearson M."/>
            <person name="Priest M."/>
            <person name="Roberts A."/>
            <person name="Saif S."/>
            <person name="Shea T."/>
            <person name="Sisk P."/>
            <person name="Sykes S."/>
            <person name="Wortman J."/>
            <person name="Nusbaum C."/>
            <person name="Birren B."/>
        </authorList>
    </citation>
    <scope>NUCLEOTIDE SEQUENCE [LARGE SCALE GENOMIC DNA]</scope>
    <source>
        <strain evidence="2 3">C-29</strain>
    </source>
</reference>
<dbReference type="STRING" id="1134510.O9A_00441"/>
<evidence type="ECO:0000313" key="3">
    <source>
        <dbReference type="Proteomes" id="UP000027015"/>
    </source>
</evidence>
<evidence type="ECO:0000259" key="1">
    <source>
        <dbReference type="Pfam" id="PF05662"/>
    </source>
</evidence>
<dbReference type="eggNOG" id="COG5295">
    <property type="taxonomic scope" value="Bacteria"/>
</dbReference>
<proteinExistence type="predicted"/>
<comment type="caution">
    <text evidence="2">The sequence shown here is derived from an EMBL/GenBank/DDBJ whole genome shotgun (WGS) entry which is preliminary data.</text>
</comment>
<dbReference type="InterPro" id="IPR008635">
    <property type="entry name" value="Coiled_stalk_dom"/>
</dbReference>
<protein>
    <recommendedName>
        <fullName evidence="1">Trimeric autotransporter adhesin YadA-like stalk domain-containing protein</fullName>
    </recommendedName>
</protein>
<dbReference type="GO" id="GO:0019867">
    <property type="term" value="C:outer membrane"/>
    <property type="evidence" value="ECO:0007669"/>
    <property type="project" value="InterPro"/>
</dbReference>
<dbReference type="HOGENOM" id="CLU_2128570_0_0_5"/>
<feature type="domain" description="Trimeric autotransporter adhesin YadA-like stalk" evidence="1">
    <location>
        <begin position="17"/>
        <end position="56"/>
    </location>
</feature>
<dbReference type="OrthoDB" id="7926665at2"/>
<dbReference type="Proteomes" id="UP000027015">
    <property type="component" value="Unassembled WGS sequence"/>
</dbReference>
<accession>A0A067WAF0</accession>
<name>A0A067WAF0_9HYPH</name>
<dbReference type="SUPFAM" id="SSF101967">
    <property type="entry name" value="Adhesin YadA, collagen-binding domain"/>
    <property type="match status" value="1"/>
</dbReference>
<dbReference type="PATRIC" id="fig|1134510.3.peg.523"/>
<dbReference type="InterPro" id="IPR011049">
    <property type="entry name" value="Serralysin-like_metalloprot_C"/>
</dbReference>
<sequence length="113" mass="12083">MQGAVSVGDFAKNITRQIVGVADGFQDSDAINIAQLKSLQDYVKQGRKLSIGGIDGKVDFSIGNRNLEITKGMDDNDDNKVKFDLAKDITLNSIKLGGNTLDTAGLIIKNGLK</sequence>
<gene>
    <name evidence="2" type="ORF">O9A_00441</name>
</gene>
<organism evidence="2 3">
    <name type="scientific">Bartonella koehlerae C-29</name>
    <dbReference type="NCBI Taxonomy" id="1134510"/>
    <lineage>
        <taxon>Bacteria</taxon>
        <taxon>Pseudomonadati</taxon>
        <taxon>Pseudomonadota</taxon>
        <taxon>Alphaproteobacteria</taxon>
        <taxon>Hyphomicrobiales</taxon>
        <taxon>Bartonellaceae</taxon>
        <taxon>Bartonella</taxon>
    </lineage>
</organism>